<dbReference type="PANTHER" id="PTHR43190:SF3">
    <property type="entry name" value="N-ACETYL-D-GLUCOSAMINE KINASE"/>
    <property type="match status" value="1"/>
</dbReference>
<protein>
    <recommendedName>
        <fullName evidence="1">ATPase BadF/BadG/BcrA/BcrD type domain-containing protein</fullName>
    </recommendedName>
</protein>
<evidence type="ECO:0000313" key="3">
    <source>
        <dbReference type="Proteomes" id="UP000236379"/>
    </source>
</evidence>
<dbReference type="AlphaFoldDB" id="A0A2K3USI8"/>
<dbReference type="Gene3D" id="3.30.420.40">
    <property type="match status" value="2"/>
</dbReference>
<dbReference type="InterPro" id="IPR043129">
    <property type="entry name" value="ATPase_NBD"/>
</dbReference>
<evidence type="ECO:0000313" key="2">
    <source>
        <dbReference type="EMBL" id="PNY79494.1"/>
    </source>
</evidence>
<sequence length="340" mass="35563">MTVLEAPPAQPAGRVLDAVLGIDAGNTKTIALIVGRGGEVLGWGRAGPSNIYVSRPLALAAVERAVAQAREIAGLSAHRLQAVTLSATGADWPEDFELLRAALRQWDWAPRQGVVNDAVGALRAGTLDGLGVAVVCGTSSGTAARAAGQDAWHSSYWQEPEGAEELARLAVRAVYRAHLGIDPPTTLTARVLADLGCPDVDALLHRLNARTVRKPRKLGRLAKGLLDEAHAGDPTSRRIVQKHGAALGDYALVAARRAGLSGGYHLVTSGGVMRHPSPLLRQALVEQVQGAHPGVTWQPSRLEPVYGAALLSLELAGASVTEEHFGRLAQGGPSATLFLS</sequence>
<keyword evidence="3" id="KW-1185">Reference proteome</keyword>
<dbReference type="SUPFAM" id="SSF53067">
    <property type="entry name" value="Actin-like ATPase domain"/>
    <property type="match status" value="2"/>
</dbReference>
<feature type="domain" description="ATPase BadF/BadG/BcrA/BcrD type" evidence="1">
    <location>
        <begin position="20"/>
        <end position="311"/>
    </location>
</feature>
<comment type="caution">
    <text evidence="2">The sequence shown here is derived from an EMBL/GenBank/DDBJ whole genome shotgun (WGS) entry which is preliminary data.</text>
</comment>
<dbReference type="OrthoDB" id="9772633at2"/>
<dbReference type="InterPro" id="IPR052519">
    <property type="entry name" value="Euk-type_GlcNAc_Kinase"/>
</dbReference>
<accession>A0A2K3USI8</accession>
<reference evidence="2 3" key="1">
    <citation type="submission" date="2018-01" db="EMBL/GenBank/DDBJ databases">
        <title>Deinococcus koreensis sp. nov., a radiation-resistant bacterium isolated from river water.</title>
        <authorList>
            <person name="Choi A."/>
        </authorList>
    </citation>
    <scope>NUCLEOTIDE SEQUENCE [LARGE SCALE GENOMIC DNA]</scope>
    <source>
        <strain evidence="2 3">SJW1-2</strain>
    </source>
</reference>
<organism evidence="2 3">
    <name type="scientific">Deinococcus koreensis</name>
    <dbReference type="NCBI Taxonomy" id="2054903"/>
    <lineage>
        <taxon>Bacteria</taxon>
        <taxon>Thermotogati</taxon>
        <taxon>Deinococcota</taxon>
        <taxon>Deinococci</taxon>
        <taxon>Deinococcales</taxon>
        <taxon>Deinococcaceae</taxon>
        <taxon>Deinococcus</taxon>
    </lineage>
</organism>
<proteinExistence type="predicted"/>
<dbReference type="Pfam" id="PF01869">
    <property type="entry name" value="BcrAD_BadFG"/>
    <property type="match status" value="1"/>
</dbReference>
<evidence type="ECO:0000259" key="1">
    <source>
        <dbReference type="Pfam" id="PF01869"/>
    </source>
</evidence>
<dbReference type="PANTHER" id="PTHR43190">
    <property type="entry name" value="N-ACETYL-D-GLUCOSAMINE KINASE"/>
    <property type="match status" value="1"/>
</dbReference>
<name>A0A2K3USI8_9DEIO</name>
<dbReference type="Proteomes" id="UP000236379">
    <property type="component" value="Unassembled WGS sequence"/>
</dbReference>
<gene>
    <name evidence="2" type="ORF">CVO96_18865</name>
</gene>
<dbReference type="InterPro" id="IPR002731">
    <property type="entry name" value="ATPase_BadF"/>
</dbReference>
<dbReference type="EMBL" id="PPPD01000003">
    <property type="protein sequence ID" value="PNY79494.1"/>
    <property type="molecule type" value="Genomic_DNA"/>
</dbReference>
<dbReference type="RefSeq" id="WP_103314008.1">
    <property type="nucleotide sequence ID" value="NZ_PPPD01000003.1"/>
</dbReference>